<feature type="region of interest" description="Disordered" evidence="1">
    <location>
        <begin position="92"/>
        <end position="124"/>
    </location>
</feature>
<dbReference type="Proteomes" id="UP000217838">
    <property type="component" value="Unassembled WGS sequence"/>
</dbReference>
<accession>A0A2A4YD16</accession>
<evidence type="ECO:0000256" key="1">
    <source>
        <dbReference type="SAM" id="MobiDB-lite"/>
    </source>
</evidence>
<feature type="compositionally biased region" description="Polar residues" evidence="1">
    <location>
        <begin position="1"/>
        <end position="16"/>
    </location>
</feature>
<feature type="region of interest" description="Disordered" evidence="1">
    <location>
        <begin position="1"/>
        <end position="31"/>
    </location>
</feature>
<sequence>MSVDPSSRRPNLNIHQVSSSSELAESKKEKSVKLTFFNPKNAQGAKLSGRATHQKSNRTAATARSRFAMKRLEGRVSRNPGTVVSINKRFSESVSNNGTGRSLSHAQTLQESPRAANIRRRMAS</sequence>
<dbReference type="AlphaFoldDB" id="A0A2A4YD16"/>
<name>A0A2A4YD16_UNCAE</name>
<evidence type="ECO:0000313" key="3">
    <source>
        <dbReference type="Proteomes" id="UP000217838"/>
    </source>
</evidence>
<dbReference type="EMBL" id="NVUU01000095">
    <property type="protein sequence ID" value="PCI92581.1"/>
    <property type="molecule type" value="Genomic_DNA"/>
</dbReference>
<comment type="caution">
    <text evidence="2">The sequence shown here is derived from an EMBL/GenBank/DDBJ whole genome shotgun (WGS) entry which is preliminary data.</text>
</comment>
<evidence type="ECO:0000313" key="2">
    <source>
        <dbReference type="EMBL" id="PCI92581.1"/>
    </source>
</evidence>
<reference evidence="3" key="1">
    <citation type="submission" date="2017-08" db="EMBL/GenBank/DDBJ databases">
        <title>A dynamic microbial community with high functional redundancy inhabits the cold, oxic subseafloor aquifer.</title>
        <authorList>
            <person name="Tully B.J."/>
            <person name="Wheat C.G."/>
            <person name="Glazer B.T."/>
            <person name="Huber J.A."/>
        </authorList>
    </citation>
    <scope>NUCLEOTIDE SEQUENCE [LARGE SCALE GENOMIC DNA]</scope>
</reference>
<organism evidence="2 3">
    <name type="scientific">Aerophobetes bacterium</name>
    <dbReference type="NCBI Taxonomy" id="2030807"/>
    <lineage>
        <taxon>Bacteria</taxon>
        <taxon>Candidatus Aerophobota</taxon>
    </lineage>
</organism>
<gene>
    <name evidence="2" type="ORF">COB11_07055</name>
</gene>
<feature type="compositionally biased region" description="Polar residues" evidence="1">
    <location>
        <begin position="92"/>
        <end position="111"/>
    </location>
</feature>
<feature type="region of interest" description="Disordered" evidence="1">
    <location>
        <begin position="43"/>
        <end position="62"/>
    </location>
</feature>
<proteinExistence type="predicted"/>
<protein>
    <submittedName>
        <fullName evidence="2">Uncharacterized protein</fullName>
    </submittedName>
</protein>